<dbReference type="EMBL" id="JACNJH010000164">
    <property type="protein sequence ID" value="MBC8362009.1"/>
    <property type="molecule type" value="Genomic_DNA"/>
</dbReference>
<sequence length="68" mass="7835">MKVKYFSDTDTAHIEFTDKEVLETKEISENIYIDIDGKGNIVSMTIEHAKDSAGLWEFSYQEMSRQAV</sequence>
<proteinExistence type="predicted"/>
<dbReference type="InterPro" id="IPR019270">
    <property type="entry name" value="DUF2283"/>
</dbReference>
<dbReference type="AlphaFoldDB" id="A0A8J6NP05"/>
<organism evidence="1 2">
    <name type="scientific">Candidatus Desulfatibia profunda</name>
    <dbReference type="NCBI Taxonomy" id="2841695"/>
    <lineage>
        <taxon>Bacteria</taxon>
        <taxon>Pseudomonadati</taxon>
        <taxon>Thermodesulfobacteriota</taxon>
        <taxon>Desulfobacteria</taxon>
        <taxon>Desulfobacterales</taxon>
        <taxon>Desulfobacterales incertae sedis</taxon>
        <taxon>Candidatus Desulfatibia</taxon>
    </lineage>
</organism>
<gene>
    <name evidence="1" type="ORF">H8E23_11500</name>
</gene>
<dbReference type="Pfam" id="PF10049">
    <property type="entry name" value="DUF2283"/>
    <property type="match status" value="1"/>
</dbReference>
<reference evidence="1 2" key="1">
    <citation type="submission" date="2020-08" db="EMBL/GenBank/DDBJ databases">
        <title>Bridging the membrane lipid divide: bacteria of the FCB group superphylum have the potential to synthesize archaeal ether lipids.</title>
        <authorList>
            <person name="Villanueva L."/>
            <person name="Von Meijenfeldt F.A.B."/>
            <person name="Westbye A.B."/>
            <person name="Yadav S."/>
            <person name="Hopmans E.C."/>
            <person name="Dutilh B.E."/>
            <person name="Sinninghe Damste J.S."/>
        </authorList>
    </citation>
    <scope>NUCLEOTIDE SEQUENCE [LARGE SCALE GENOMIC DNA]</scope>
    <source>
        <strain evidence="1">NIOZ-UU30</strain>
    </source>
</reference>
<name>A0A8J6NP05_9BACT</name>
<dbReference type="PANTHER" id="PTHR37029">
    <property type="entry name" value="SSR1768 PROTEIN"/>
    <property type="match status" value="1"/>
</dbReference>
<accession>A0A8J6NP05</accession>
<evidence type="ECO:0000313" key="1">
    <source>
        <dbReference type="EMBL" id="MBC8362009.1"/>
    </source>
</evidence>
<comment type="caution">
    <text evidence="1">The sequence shown here is derived from an EMBL/GenBank/DDBJ whole genome shotgun (WGS) entry which is preliminary data.</text>
</comment>
<evidence type="ECO:0000313" key="2">
    <source>
        <dbReference type="Proteomes" id="UP000603434"/>
    </source>
</evidence>
<dbReference type="Proteomes" id="UP000603434">
    <property type="component" value="Unassembled WGS sequence"/>
</dbReference>
<protein>
    <submittedName>
        <fullName evidence="1">DUF2283 domain-containing protein</fullName>
    </submittedName>
</protein>
<dbReference type="PANTHER" id="PTHR37029:SF1">
    <property type="entry name" value="SSR1768 PROTEIN"/>
    <property type="match status" value="1"/>
</dbReference>